<dbReference type="Gene3D" id="3.90.76.10">
    <property type="entry name" value="Dipeptide-binding Protein, Domain 1"/>
    <property type="match status" value="1"/>
</dbReference>
<dbReference type="OrthoDB" id="9803988at2"/>
<evidence type="ECO:0000313" key="7">
    <source>
        <dbReference type="Proteomes" id="UP000295304"/>
    </source>
</evidence>
<dbReference type="RefSeq" id="WP_132939907.1">
    <property type="nucleotide sequence ID" value="NZ_CP119676.1"/>
</dbReference>
<sequence length="537" mass="59627">MTSRTIKWGRALVAAVIGATGLLAGLGTLSAPAHGESVLRVANMGEPATLDPQLVSGTWENRIVGDMFLGLMTEDAAGKAVLGAAQSYKISNGGLTYTFKIRPHTWSDGVPVTADDFVFSLRRILNPATAAEYASLLYPIKNAEAVNTGKMKPDALGVKAIDANTLRIDLSGPTPYFLGLLTHYTAWPVPKHVIEKWGKAWIKPGHIVSNGPYVLDKWVPNSYVKLKKNPKFYDAANVHIDRVVYYPQEDRAAAQKRFRAGEIDVDTDISSGQINWLRANMASDIRIAPYLGTYYYVVNTTKKPFTDVRVRRALSMAINRKVIVDKVLKTGEIAAYSFVPPGVDNYGTPSYVTWKDMPYAKRLAEAKTLLKAAGFGPDHPLKLTLSYNTSENHKRIAVAVAAMWKGLDVQTELYNAEAKVHYANLKQGKFQVARAGWIADYNDAQDFLYLLDSHTGALNYGRYKDASFDRLMAQAAQTVDLKKRADVMRQAEAIAMADQPVMPIYYYISKELVSPRVKGWIDNTKDIHRTRWLTLTK</sequence>
<organism evidence="6 7">
    <name type="scientific">Varunaivibrio sulfuroxidans</name>
    <dbReference type="NCBI Taxonomy" id="1773489"/>
    <lineage>
        <taxon>Bacteria</taxon>
        <taxon>Pseudomonadati</taxon>
        <taxon>Pseudomonadota</taxon>
        <taxon>Alphaproteobacteria</taxon>
        <taxon>Rhodospirillales</taxon>
        <taxon>Magnetovibrionaceae</taxon>
        <taxon>Varunaivibrio</taxon>
    </lineage>
</organism>
<evidence type="ECO:0000259" key="5">
    <source>
        <dbReference type="Pfam" id="PF00496"/>
    </source>
</evidence>
<dbReference type="Gene3D" id="3.10.105.10">
    <property type="entry name" value="Dipeptide-binding Protein, Domain 3"/>
    <property type="match status" value="1"/>
</dbReference>
<dbReference type="GO" id="GO:0030288">
    <property type="term" value="C:outer membrane-bounded periplasmic space"/>
    <property type="evidence" value="ECO:0007669"/>
    <property type="project" value="TreeGrafter"/>
</dbReference>
<dbReference type="AlphaFoldDB" id="A0A4R3J6W4"/>
<dbReference type="InterPro" id="IPR039424">
    <property type="entry name" value="SBP_5"/>
</dbReference>
<dbReference type="PANTHER" id="PTHR30290:SF10">
    <property type="entry name" value="PERIPLASMIC OLIGOPEPTIDE-BINDING PROTEIN-RELATED"/>
    <property type="match status" value="1"/>
</dbReference>
<comment type="similarity">
    <text evidence="2">Belongs to the bacterial solute-binding protein 5 family.</text>
</comment>
<name>A0A4R3J6W4_9PROT</name>
<dbReference type="EMBL" id="SLZW01000010">
    <property type="protein sequence ID" value="TCS60596.1"/>
    <property type="molecule type" value="Genomic_DNA"/>
</dbReference>
<dbReference type="FunFam" id="3.10.105.10:FF:000001">
    <property type="entry name" value="Oligopeptide ABC transporter, oligopeptide-binding protein"/>
    <property type="match status" value="1"/>
</dbReference>
<dbReference type="InterPro" id="IPR000914">
    <property type="entry name" value="SBP_5_dom"/>
</dbReference>
<dbReference type="Gene3D" id="3.40.190.10">
    <property type="entry name" value="Periplasmic binding protein-like II"/>
    <property type="match status" value="1"/>
</dbReference>
<keyword evidence="3" id="KW-0813">Transport</keyword>
<dbReference type="FunFam" id="3.90.76.10:FF:000001">
    <property type="entry name" value="Oligopeptide ABC transporter substrate-binding protein"/>
    <property type="match status" value="1"/>
</dbReference>
<dbReference type="PIRSF" id="PIRSF002741">
    <property type="entry name" value="MppA"/>
    <property type="match status" value="1"/>
</dbReference>
<evidence type="ECO:0000256" key="2">
    <source>
        <dbReference type="ARBA" id="ARBA00005695"/>
    </source>
</evidence>
<proteinExistence type="inferred from homology"/>
<feature type="domain" description="Solute-binding protein family 5" evidence="5">
    <location>
        <begin position="81"/>
        <end position="457"/>
    </location>
</feature>
<dbReference type="GO" id="GO:0015833">
    <property type="term" value="P:peptide transport"/>
    <property type="evidence" value="ECO:0007669"/>
    <property type="project" value="TreeGrafter"/>
</dbReference>
<keyword evidence="4" id="KW-0732">Signal</keyword>
<gene>
    <name evidence="6" type="ORF">EDD55_11071</name>
</gene>
<evidence type="ECO:0000256" key="1">
    <source>
        <dbReference type="ARBA" id="ARBA00004418"/>
    </source>
</evidence>
<evidence type="ECO:0000256" key="4">
    <source>
        <dbReference type="ARBA" id="ARBA00022729"/>
    </source>
</evidence>
<dbReference type="InterPro" id="IPR030678">
    <property type="entry name" value="Peptide/Ni-bd"/>
</dbReference>
<dbReference type="GO" id="GO:1904680">
    <property type="term" value="F:peptide transmembrane transporter activity"/>
    <property type="evidence" value="ECO:0007669"/>
    <property type="project" value="TreeGrafter"/>
</dbReference>
<evidence type="ECO:0000256" key="3">
    <source>
        <dbReference type="ARBA" id="ARBA00022448"/>
    </source>
</evidence>
<dbReference type="CDD" id="cd08504">
    <property type="entry name" value="PBP2_OppA"/>
    <property type="match status" value="1"/>
</dbReference>
<reference evidence="6 7" key="1">
    <citation type="submission" date="2019-03" db="EMBL/GenBank/DDBJ databases">
        <title>Genomic Encyclopedia of Type Strains, Phase IV (KMG-IV): sequencing the most valuable type-strain genomes for metagenomic binning, comparative biology and taxonomic classification.</title>
        <authorList>
            <person name="Goeker M."/>
        </authorList>
    </citation>
    <scope>NUCLEOTIDE SEQUENCE [LARGE SCALE GENOMIC DNA]</scope>
    <source>
        <strain evidence="6 7">DSM 101688</strain>
    </source>
</reference>
<keyword evidence="7" id="KW-1185">Reference proteome</keyword>
<dbReference type="GO" id="GO:0043190">
    <property type="term" value="C:ATP-binding cassette (ABC) transporter complex"/>
    <property type="evidence" value="ECO:0007669"/>
    <property type="project" value="InterPro"/>
</dbReference>
<comment type="caution">
    <text evidence="6">The sequence shown here is derived from an EMBL/GenBank/DDBJ whole genome shotgun (WGS) entry which is preliminary data.</text>
</comment>
<dbReference type="Pfam" id="PF00496">
    <property type="entry name" value="SBP_bac_5"/>
    <property type="match status" value="1"/>
</dbReference>
<dbReference type="PANTHER" id="PTHR30290">
    <property type="entry name" value="PERIPLASMIC BINDING COMPONENT OF ABC TRANSPORTER"/>
    <property type="match status" value="1"/>
</dbReference>
<dbReference type="Proteomes" id="UP000295304">
    <property type="component" value="Unassembled WGS sequence"/>
</dbReference>
<comment type="subcellular location">
    <subcellularLocation>
        <location evidence="1">Periplasm</location>
    </subcellularLocation>
</comment>
<accession>A0A4R3J6W4</accession>
<evidence type="ECO:0000313" key="6">
    <source>
        <dbReference type="EMBL" id="TCS60596.1"/>
    </source>
</evidence>
<protein>
    <submittedName>
        <fullName evidence="6">Oligopeptide transport system substrate-binding protein</fullName>
    </submittedName>
</protein>
<dbReference type="SUPFAM" id="SSF53850">
    <property type="entry name" value="Periplasmic binding protein-like II"/>
    <property type="match status" value="1"/>
</dbReference>